<gene>
    <name evidence="1" type="ORF">CYJ10_29160</name>
</gene>
<dbReference type="OrthoDB" id="573462at2"/>
<protein>
    <submittedName>
        <fullName evidence="1">Uncharacterized protein</fullName>
    </submittedName>
</protein>
<evidence type="ECO:0000313" key="2">
    <source>
        <dbReference type="Proteomes" id="UP000234341"/>
    </source>
</evidence>
<reference evidence="1 2" key="1">
    <citation type="submission" date="2017-12" db="EMBL/GenBank/DDBJ databases">
        <title>Genome sequence of the active heterotrophic nitrifier-denitrifier, Cupriavidus pauculus UM1.</title>
        <authorList>
            <person name="Putonti C."/>
            <person name="Castignetti D."/>
        </authorList>
    </citation>
    <scope>NUCLEOTIDE SEQUENCE [LARGE SCALE GENOMIC DNA]</scope>
    <source>
        <strain evidence="1 2">UM1</strain>
    </source>
</reference>
<dbReference type="AlphaFoldDB" id="A0A2N5C4I7"/>
<dbReference type="RefSeq" id="WP_101684905.1">
    <property type="nucleotide sequence ID" value="NZ_PJRP01000020.1"/>
</dbReference>
<organism evidence="1 2">
    <name type="scientific">Cupriavidus pauculus</name>
    <dbReference type="NCBI Taxonomy" id="82633"/>
    <lineage>
        <taxon>Bacteria</taxon>
        <taxon>Pseudomonadati</taxon>
        <taxon>Pseudomonadota</taxon>
        <taxon>Betaproteobacteria</taxon>
        <taxon>Burkholderiales</taxon>
        <taxon>Burkholderiaceae</taxon>
        <taxon>Cupriavidus</taxon>
    </lineage>
</organism>
<proteinExistence type="predicted"/>
<comment type="caution">
    <text evidence="1">The sequence shown here is derived from an EMBL/GenBank/DDBJ whole genome shotgun (WGS) entry which is preliminary data.</text>
</comment>
<sequence>MANYLEEYCARIRRGGIRGIAEKPVVVDQDGTYVMKYVPFEHRNENARLVLVSTTPGHAHVQLAAAVTDELLRAHTPGRVIQREHKRRVELGGRMVRPNLIRMLDHFRIPELIGQPHAAALWNEGFGAIQPLALLPHATTRRGLAFDGTLDDLLDAPMLRIVFDNLFLSALRQCRPDAVYIALGRTAWAALQHAAGQGVLQQDRLLGMMPVPARAGSMVRYFLREISERDLSPNDPVRHRIDWLDAAHADVEIAVRRLRASAAPTSQPAQLIA</sequence>
<dbReference type="Proteomes" id="UP000234341">
    <property type="component" value="Unassembled WGS sequence"/>
</dbReference>
<dbReference type="STRING" id="82633.GCA_000974605_03071"/>
<name>A0A2N5C4I7_9BURK</name>
<evidence type="ECO:0000313" key="1">
    <source>
        <dbReference type="EMBL" id="PLP97143.1"/>
    </source>
</evidence>
<accession>A0A2N5C4I7</accession>
<dbReference type="EMBL" id="PJRP01000020">
    <property type="protein sequence ID" value="PLP97143.1"/>
    <property type="molecule type" value="Genomic_DNA"/>
</dbReference>